<reference evidence="3 4" key="1">
    <citation type="submission" date="2013-11" db="EMBL/GenBank/DDBJ databases">
        <title>The Genome Sequence of Fusobacterium sp. 7_1.</title>
        <authorList>
            <consortium name="The Broad Institute Genome Sequencing Platform"/>
            <person name="Earl A."/>
            <person name="Ward D."/>
            <person name="Feldgarden M."/>
            <person name="Gevers D."/>
            <person name="Strauss J."/>
            <person name="Ambrose C.E."/>
            <person name="Allen-Vercoe E."/>
            <person name="Walker B."/>
            <person name="Young S.K."/>
            <person name="Zeng Q."/>
            <person name="Gargeya S."/>
            <person name="Fitzgerald M."/>
            <person name="Haas B."/>
            <person name="Abouelleil A."/>
            <person name="Alvarado L."/>
            <person name="Arachchi H.M."/>
            <person name="Berlin A.M."/>
            <person name="Chapman S.B."/>
            <person name="Goldberg J."/>
            <person name="Griggs A."/>
            <person name="Gujja S."/>
            <person name="Hansen M."/>
            <person name="Howarth C."/>
            <person name="Imamovic A."/>
            <person name="Larimer J."/>
            <person name="McCowen C."/>
            <person name="Montmayeur A."/>
            <person name="Murphy C."/>
            <person name="Neiman D."/>
            <person name="Pearson M."/>
            <person name="Priest M."/>
            <person name="Roberts A."/>
            <person name="Saif S."/>
            <person name="Shea T."/>
            <person name="Sisk P."/>
            <person name="Sykes S."/>
            <person name="Wortman J."/>
            <person name="Nusbaum C."/>
            <person name="Birren B."/>
        </authorList>
    </citation>
    <scope>NUCLEOTIDE SEQUENCE [LARGE SCALE GENOMIC DNA]</scope>
    <source>
        <strain evidence="3 4">7_1</strain>
    </source>
</reference>
<dbReference type="EMBL" id="CP007062">
    <property type="protein sequence ID" value="EEO42301.1"/>
    <property type="molecule type" value="Genomic_DNA"/>
</dbReference>
<organism evidence="3 4">
    <name type="scientific">Fusobacterium animalis 7_1</name>
    <dbReference type="NCBI Taxonomy" id="457405"/>
    <lineage>
        <taxon>Bacteria</taxon>
        <taxon>Fusobacteriati</taxon>
        <taxon>Fusobacteriota</taxon>
        <taxon>Fusobacteriia</taxon>
        <taxon>Fusobacteriales</taxon>
        <taxon>Fusobacteriaceae</taxon>
        <taxon>Fusobacterium</taxon>
    </lineage>
</organism>
<dbReference type="PANTHER" id="PTHR30121">
    <property type="entry name" value="UNCHARACTERIZED PROTEIN YJGR-RELATED"/>
    <property type="match status" value="1"/>
</dbReference>
<name>A0A140PRD3_9FUSO</name>
<evidence type="ECO:0000313" key="3">
    <source>
        <dbReference type="EMBL" id="EEO42301.1"/>
    </source>
</evidence>
<protein>
    <recommendedName>
        <fullName evidence="2">Helicase HerA central domain-containing protein</fullName>
    </recommendedName>
</protein>
<sequence length="1041" mass="119408">MNNDKALIVEKEKIQNIINFNNDIFNQITLKFGQNFYPTTIKDNDLNNLEIENSQKFLSNLEFYRIYECITENTDDLFEYFVNKVQKIFTMFYSLNKEFYYGIVSKKNKVNLVIGFEIEKFSDEMKKTIEGNINGIKLEKFNEDFTSFKAKENYIGYLTGVPDIKLDGKIQNKDISSLIRSLNGENYIIMTLCRPLQKNEILNRVNEIINIKDASTSISKRTVSIQKSLTDGESNTEGQTKTNSVGYSTTGSISAGIQLSGIPGMPGTPFIGASVSQSRSTNYSTSNSSSITKSFSETEGQSVSLDIQNGWAMEMIKISETILERMRIGMNIGMWETLTTYSSDNELVAKIIGGRLYSEISSNLSTSLVPQKIDFKKNNEILFIPKDFNTYEKDKTYGSFVTSEELCAICSIPSENIPNFEIKKSKLYSLTYNEANNSQSIGNICEYDKILENTEFSLSESDINKHTFVCGMTGMGKTNTVKMILDKINKPFLVIEPAKKEYRNINKEKKVYTLGNVKLNSLRLNPFYILPGINPQQHIDLLKDLFSASFALYGPMPYIVEKCLSTVYEKKGWNLFFGYHPYLIDIKDRRNAFNEDKINEKYSEIAHKYLFPTMQDLKNEVDEYVESMEYDKELKGNIKSAINARIDSLCVGSKGYIFNSNSVPDFNKLFSENTVLELEGLGDDADKSFSMGLVIIFLNEYMQVKKELENTTGLKHILVIEEAHRLLKNTNSEGNENFGNPKGKAVEHFTNMLAEMRSYGEGIIVSEQIPTKLAPDVIKNSSNKIVHRLASKDDQEIMANTIGLKSEEAIYIGNQKTGYALCSKEGLYQPLMIKIKRIEDKKFSNSKLYNDKQEDKFLEIDRTMLNGYFSLEIDMFSINMLLSLMYFYDISKINSNITKIYEKFENLIFSKSISVVSNDMNKLMKECIIERIFSQLTGGIFRYRKLPSSEFLNLLKDKLMQKYLSENDIAILQEKFKEFYKEKSEKKAIRFITYIATNILGKIKNEKLKNNDDFEKICKDLLLIENEIGIKKIRDRIKENE</sequence>
<dbReference type="RefSeq" id="WP_008700931.1">
    <property type="nucleotide sequence ID" value="NZ_AKBT01000001.1"/>
</dbReference>
<dbReference type="InterPro" id="IPR051162">
    <property type="entry name" value="T4SS_component"/>
</dbReference>
<dbReference type="KEGG" id="fne:FSDG_00860"/>
<dbReference type="PANTHER" id="PTHR30121:SF6">
    <property type="entry name" value="SLR6007 PROTEIN"/>
    <property type="match status" value="1"/>
</dbReference>
<gene>
    <name evidence="3" type="ORF">FSDG_00860</name>
</gene>
<proteinExistence type="predicted"/>
<dbReference type="Gene3D" id="3.40.50.300">
    <property type="entry name" value="P-loop containing nucleotide triphosphate hydrolases"/>
    <property type="match status" value="2"/>
</dbReference>
<dbReference type="HOGENOM" id="CLU_010030_0_0_0"/>
<dbReference type="Pfam" id="PF01935">
    <property type="entry name" value="DUF87"/>
    <property type="match status" value="1"/>
</dbReference>
<dbReference type="SUPFAM" id="SSF52540">
    <property type="entry name" value="P-loop containing nucleoside triphosphate hydrolases"/>
    <property type="match status" value="1"/>
</dbReference>
<evidence type="ECO:0000256" key="1">
    <source>
        <dbReference type="SAM" id="MobiDB-lite"/>
    </source>
</evidence>
<dbReference type="Proteomes" id="UP000002799">
    <property type="component" value="Chromosome"/>
</dbReference>
<accession>A0A140PRD3</accession>
<evidence type="ECO:0000313" key="4">
    <source>
        <dbReference type="Proteomes" id="UP000002799"/>
    </source>
</evidence>
<dbReference type="InterPro" id="IPR027417">
    <property type="entry name" value="P-loop_NTPase"/>
</dbReference>
<dbReference type="eggNOG" id="COG0433">
    <property type="taxonomic scope" value="Bacteria"/>
</dbReference>
<feature type="domain" description="Helicase HerA central" evidence="2">
    <location>
        <begin position="460"/>
        <end position="658"/>
    </location>
</feature>
<dbReference type="InterPro" id="IPR002789">
    <property type="entry name" value="HerA_central"/>
</dbReference>
<evidence type="ECO:0000259" key="2">
    <source>
        <dbReference type="Pfam" id="PF01935"/>
    </source>
</evidence>
<dbReference type="AlphaFoldDB" id="A0A140PRD3"/>
<feature type="region of interest" description="Disordered" evidence="1">
    <location>
        <begin position="227"/>
        <end position="247"/>
    </location>
</feature>